<proteinExistence type="predicted"/>
<evidence type="ECO:0000256" key="2">
    <source>
        <dbReference type="ARBA" id="ARBA00022946"/>
    </source>
</evidence>
<evidence type="ECO:0000256" key="3">
    <source>
        <dbReference type="ARBA" id="ARBA00023128"/>
    </source>
</evidence>
<evidence type="ECO:0000256" key="1">
    <source>
        <dbReference type="ARBA" id="ARBA00004173"/>
    </source>
</evidence>
<reference evidence="5" key="1">
    <citation type="submission" date="2018-12" db="EMBL/GenBank/DDBJ databases">
        <authorList>
            <person name="Syme R.A."/>
            <person name="Farfan-Caceres L."/>
            <person name="Lichtenzveig J."/>
        </authorList>
    </citation>
    <scope>NUCLEOTIDE SEQUENCE</scope>
    <source>
        <strain evidence="5">Al4</strain>
    </source>
</reference>
<dbReference type="PANTHER" id="PTHR28554:SF1">
    <property type="entry name" value="LARGE RIBOSOMAL SUBUNIT PROTEIN ML45"/>
    <property type="match status" value="1"/>
</dbReference>
<evidence type="ECO:0008006" key="7">
    <source>
        <dbReference type="Google" id="ProtNLM"/>
    </source>
</evidence>
<feature type="region of interest" description="Disordered" evidence="4">
    <location>
        <begin position="263"/>
        <end position="293"/>
    </location>
</feature>
<protein>
    <recommendedName>
        <fullName evidence="7">Tim44-like domain-containing protein</fullName>
    </recommendedName>
</protein>
<keyword evidence="3" id="KW-0496">Mitochondrion</keyword>
<dbReference type="OrthoDB" id="19619at2759"/>
<dbReference type="InterPro" id="IPR051975">
    <property type="entry name" value="mtLSU_mL45"/>
</dbReference>
<dbReference type="Proteomes" id="UP000651452">
    <property type="component" value="Unassembled WGS sequence"/>
</dbReference>
<comment type="subcellular location">
    <subcellularLocation>
        <location evidence="1">Mitochondrion</location>
    </subcellularLocation>
</comment>
<accession>A0A8H7J906</accession>
<dbReference type="Gene3D" id="3.10.450.240">
    <property type="match status" value="1"/>
</dbReference>
<comment type="caution">
    <text evidence="5">The sequence shown here is derived from an EMBL/GenBank/DDBJ whole genome shotgun (WGS) entry which is preliminary data.</text>
</comment>
<reference evidence="5" key="2">
    <citation type="submission" date="2020-09" db="EMBL/GenBank/DDBJ databases">
        <title>Reference genome assembly for Australian Ascochyta lentis isolate Al4.</title>
        <authorList>
            <person name="Lee R.C."/>
            <person name="Farfan-Caceres L.M."/>
            <person name="Debler J.W."/>
            <person name="Williams A.H."/>
            <person name="Henares B.M."/>
        </authorList>
    </citation>
    <scope>NUCLEOTIDE SEQUENCE</scope>
    <source>
        <strain evidence="5">Al4</strain>
    </source>
</reference>
<dbReference type="AlphaFoldDB" id="A0A8H7J906"/>
<dbReference type="GO" id="GO:0005739">
    <property type="term" value="C:mitochondrion"/>
    <property type="evidence" value="ECO:0007669"/>
    <property type="project" value="UniProtKB-SubCell"/>
</dbReference>
<evidence type="ECO:0000256" key="4">
    <source>
        <dbReference type="SAM" id="MobiDB-lite"/>
    </source>
</evidence>
<evidence type="ECO:0000313" key="5">
    <source>
        <dbReference type="EMBL" id="KAF9698728.1"/>
    </source>
</evidence>
<dbReference type="EMBL" id="RZGK01000005">
    <property type="protein sequence ID" value="KAF9698728.1"/>
    <property type="molecule type" value="Genomic_DNA"/>
</dbReference>
<keyword evidence="2" id="KW-0809">Transit peptide</keyword>
<name>A0A8H7J906_9PLEO</name>
<keyword evidence="6" id="KW-1185">Reference proteome</keyword>
<gene>
    <name evidence="5" type="ORF">EKO04_002790</name>
</gene>
<sequence length="351" mass="39813">MSTQIPLRIARSQAHPMRRQCLFQRHTAPSTPRCITATSARAFSSTPARPYKKDNRLVDTRMQMAGAEATVSGNPAPTNQSDRQDAQEMAEDIGLLQNTIIRAPFSKLPRPTSWEFYSYFWTLLKARFTALYTRSHFKRCVHKTGIASYLPVDFMKQKELKNQAKRMYKRYYDLLAAGDAKSLQKLCLPPLAAALRSQIAARGPVKMSWNLLKYKSARIVSHRCSPLGGDHPDTSYRQCVVRLESQQQLSVTPIGLARDVSKTRAPKWTPSHARKTKDVASVDAGDAEQKPEFKDNGKVQTVVEYLVMQTRVVEGKEEDWKVWGFATESTPAKIEEDEQYWKKMLDIQAAA</sequence>
<dbReference type="PANTHER" id="PTHR28554">
    <property type="entry name" value="39S RIBOSOMAL PROTEIN L45, MITOCHONDRIAL"/>
    <property type="match status" value="1"/>
</dbReference>
<evidence type="ECO:0000313" key="6">
    <source>
        <dbReference type="Proteomes" id="UP000651452"/>
    </source>
</evidence>
<organism evidence="5 6">
    <name type="scientific">Ascochyta lentis</name>
    <dbReference type="NCBI Taxonomy" id="205686"/>
    <lineage>
        <taxon>Eukaryota</taxon>
        <taxon>Fungi</taxon>
        <taxon>Dikarya</taxon>
        <taxon>Ascomycota</taxon>
        <taxon>Pezizomycotina</taxon>
        <taxon>Dothideomycetes</taxon>
        <taxon>Pleosporomycetidae</taxon>
        <taxon>Pleosporales</taxon>
        <taxon>Pleosporineae</taxon>
        <taxon>Didymellaceae</taxon>
        <taxon>Ascochyta</taxon>
    </lineage>
</organism>